<dbReference type="OrthoDB" id="3298842at2"/>
<evidence type="ECO:0000313" key="2">
    <source>
        <dbReference type="Proteomes" id="UP000245697"/>
    </source>
</evidence>
<evidence type="ECO:0008006" key="3">
    <source>
        <dbReference type="Google" id="ProtNLM"/>
    </source>
</evidence>
<sequence length="81" mass="8643">MTPLVATGLVLAAAGLVMLIAAQLLGHRAVTEPDPEALRADVRDTLDREGLIASVRIYRERTGAGLPEAVDAVRRIAREGR</sequence>
<dbReference type="EMBL" id="QGGR01000022">
    <property type="protein sequence ID" value="PWK39466.1"/>
    <property type="molecule type" value="Genomic_DNA"/>
</dbReference>
<evidence type="ECO:0000313" key="1">
    <source>
        <dbReference type="EMBL" id="PWK39466.1"/>
    </source>
</evidence>
<keyword evidence="2" id="KW-1185">Reference proteome</keyword>
<name>A0A316FND6_9ACTN</name>
<dbReference type="AlphaFoldDB" id="A0A316FND6"/>
<organism evidence="1 2">
    <name type="scientific">Actinoplanes xinjiangensis</name>
    <dbReference type="NCBI Taxonomy" id="512350"/>
    <lineage>
        <taxon>Bacteria</taxon>
        <taxon>Bacillati</taxon>
        <taxon>Actinomycetota</taxon>
        <taxon>Actinomycetes</taxon>
        <taxon>Micromonosporales</taxon>
        <taxon>Micromonosporaceae</taxon>
        <taxon>Actinoplanes</taxon>
    </lineage>
</organism>
<proteinExistence type="predicted"/>
<protein>
    <recommendedName>
        <fullName evidence="3">Ribosomal L7/L12-like protein</fullName>
    </recommendedName>
</protein>
<gene>
    <name evidence="1" type="ORF">BC793_12238</name>
</gene>
<reference evidence="1 2" key="1">
    <citation type="submission" date="2018-05" db="EMBL/GenBank/DDBJ databases">
        <title>Genomic Encyclopedia of Archaeal and Bacterial Type Strains, Phase II (KMG-II): from individual species to whole genera.</title>
        <authorList>
            <person name="Goeker M."/>
        </authorList>
    </citation>
    <scope>NUCLEOTIDE SEQUENCE [LARGE SCALE GENOMIC DNA]</scope>
    <source>
        <strain evidence="1 2">DSM 45184</strain>
    </source>
</reference>
<accession>A0A316FND6</accession>
<dbReference type="RefSeq" id="WP_109600616.1">
    <property type="nucleotide sequence ID" value="NZ_BONA01000075.1"/>
</dbReference>
<comment type="caution">
    <text evidence="1">The sequence shown here is derived from an EMBL/GenBank/DDBJ whole genome shotgun (WGS) entry which is preliminary data.</text>
</comment>
<dbReference type="Proteomes" id="UP000245697">
    <property type="component" value="Unassembled WGS sequence"/>
</dbReference>